<dbReference type="Pfam" id="PF00512">
    <property type="entry name" value="HisKA"/>
    <property type="match status" value="1"/>
</dbReference>
<evidence type="ECO:0000259" key="21">
    <source>
        <dbReference type="PROSITE" id="PS50113"/>
    </source>
</evidence>
<sequence length="1299" mass="143654">MSFRFKTIIGIAIIEGILLLVLVYTSIHYLKQANQDELQKRAQHVADIFSHAVKDAVRNDDQTRLTILSETLSHQSEINYINVYHHGNLLVGMHKELQQPVWDTQTIGIAIEGDDVVDISKPVTIDGEVIGKIEIGFDRSQFDSFLQQASTRFLSIAALEMVLVALFSWLLGIYLTKNLSLLKGASKRILEGETGVQIPIIGKDEIAQTSQAFNQMVKNIDARNQALGAANVRLNTILESAIDGFIIINIDGIITESNRAVSLIFGYEKEELIGANVSLLTPKAERHLHDGYINRFLESGQERVISTRREVVAEDKDGDEFPIELSVSRMKIDGETFFLGFVKDLSEIKINEAEAARSESILLATLEASQDALITIDIAGLVQEFNLAAVELFGYEREEALGKPLEDLIIPAGFRDPHRKGMDHHRKTGEGAVLNKRIEVPALTKDGKEFPVELRVIPIQLGDELLFTAFLRNISEQKSREQELKQAKEQAEAGSKAKSRFLATMSHEIRSPLNAVLGSVDLLLDSELKQEQRIYAHTAKEAGDALLNTINDILDFSKIEAGQMVLESHEFEPDKLVAQVLQILANKAAEKGVHLASFINRNVPHSLVGDPQRLRQVIHNLVDNAIKFSTSGCISVEMWIPNNHQDRVELCCAITDQGIGISTDAQNKLFNEFSQVHDTHTTSYKGTGLGLAICAELVRMMGGDIDVESSLGGGSRFKLHVTLDESSDSQTHYMRLPEHSRVLLIHPDNTLCKLVKKQYIQYGVQTVYIRDVQDIFKLSKVKGRFDVIFVDDSSLMSIDEKTVNALRHDFLFDKGLLTVLSAGVNTEMSSMLAQMGIEQVVNKPLSRSMLLSLVSGATQPNQINDTNNKTLSLPEGLSILLAEDSPANQLVAGTMLSKYGAKMEYANNGVEAVDMALTKDYDIILMDIRMPEMDGLEACRRILAQKPQQLILAMTANVFKEEFEACTAAGMKDFIGKPVTRDDLISSVARWASPKPVTDINMSAAMALLTPEAKAKLTPIEPTRPHTTLDAKAIKIDAQHEQAPTTSSMDKQPHISDKKSIDELGAMNSSAASTDHQVAQTDYHSLVDSESGQAQSTDQQVLVSSAEHGRFSKGIVFKDDNFIYHSDKKPQDETSLQATSQTTSSNIIDENEEHSDGALLSEAGDEAMQPQQDNLQQTEQIDNRGLNINHQLLDFEIIKQLEDALGRDSLCHMLTVFCDETLMRVGVLEYLGAKGDVEKIEAEAHTIKSSAGSFGAKTLFEQAKLLEFEARQKQVNPQTFKLCVASAKESINSMKALFS</sequence>
<dbReference type="SUPFAM" id="SSF55874">
    <property type="entry name" value="ATPase domain of HSP90 chaperone/DNA topoisomerase II/histidine kinase"/>
    <property type="match status" value="1"/>
</dbReference>
<keyword evidence="11 17" id="KW-1133">Transmembrane helix</keyword>
<dbReference type="RefSeq" id="WP_153660701.1">
    <property type="nucleotide sequence ID" value="NZ_JAAIKR010000001.1"/>
</dbReference>
<evidence type="ECO:0000256" key="8">
    <source>
        <dbReference type="ARBA" id="ARBA00022741"/>
    </source>
</evidence>
<protein>
    <recommendedName>
        <fullName evidence="3">histidine kinase</fullName>
        <ecNumber evidence="3">2.7.13.3</ecNumber>
    </recommendedName>
</protein>
<dbReference type="Gene3D" id="3.30.565.10">
    <property type="entry name" value="Histidine kinase-like ATPase, C-terminal domain"/>
    <property type="match status" value="1"/>
</dbReference>
<dbReference type="InterPro" id="IPR013767">
    <property type="entry name" value="PAS_fold"/>
</dbReference>
<feature type="region of interest" description="Disordered" evidence="16">
    <location>
        <begin position="1128"/>
        <end position="1153"/>
    </location>
</feature>
<dbReference type="SMART" id="SM00388">
    <property type="entry name" value="HisKA"/>
    <property type="match status" value="1"/>
</dbReference>
<feature type="domain" description="HPt" evidence="23">
    <location>
        <begin position="1206"/>
        <end position="1299"/>
    </location>
</feature>
<dbReference type="PROSITE" id="PS50110">
    <property type="entry name" value="RESPONSE_REGULATORY"/>
    <property type="match status" value="1"/>
</dbReference>
<organism evidence="24 25">
    <name type="scientific">Shewanella intestini</name>
    <dbReference type="NCBI Taxonomy" id="2017544"/>
    <lineage>
        <taxon>Bacteria</taxon>
        <taxon>Pseudomonadati</taxon>
        <taxon>Pseudomonadota</taxon>
        <taxon>Gammaproteobacteria</taxon>
        <taxon>Alteromonadales</taxon>
        <taxon>Shewanellaceae</taxon>
        <taxon>Shewanella</taxon>
    </lineage>
</organism>
<dbReference type="PROSITE" id="PS50113">
    <property type="entry name" value="PAC"/>
    <property type="match status" value="1"/>
</dbReference>
<comment type="subcellular location">
    <subcellularLocation>
        <location evidence="2">Cell membrane</location>
        <topology evidence="2">Multi-pass membrane protein</topology>
    </subcellularLocation>
</comment>
<evidence type="ECO:0000256" key="14">
    <source>
        <dbReference type="PROSITE-ProRule" id="PRU00110"/>
    </source>
</evidence>
<dbReference type="Gene3D" id="6.10.340.10">
    <property type="match status" value="1"/>
</dbReference>
<dbReference type="PROSITE" id="PS50885">
    <property type="entry name" value="HAMP"/>
    <property type="match status" value="1"/>
</dbReference>
<dbReference type="SMART" id="SM00091">
    <property type="entry name" value="PAS"/>
    <property type="match status" value="2"/>
</dbReference>
<keyword evidence="5 15" id="KW-0597">Phosphoprotein</keyword>
<dbReference type="CDD" id="cd00088">
    <property type="entry name" value="HPT"/>
    <property type="match status" value="1"/>
</dbReference>
<feature type="transmembrane region" description="Helical" evidence="17">
    <location>
        <begin position="153"/>
        <end position="175"/>
    </location>
</feature>
<feature type="domain" description="HAMP" evidence="22">
    <location>
        <begin position="173"/>
        <end position="225"/>
    </location>
</feature>
<dbReference type="SUPFAM" id="SSF47384">
    <property type="entry name" value="Homodimeric domain of signal transducing histidine kinase"/>
    <property type="match status" value="1"/>
</dbReference>
<dbReference type="InterPro" id="IPR000700">
    <property type="entry name" value="PAS-assoc_C"/>
</dbReference>
<evidence type="ECO:0000256" key="16">
    <source>
        <dbReference type="SAM" id="MobiDB-lite"/>
    </source>
</evidence>
<dbReference type="Pfam" id="PF00672">
    <property type="entry name" value="HAMP"/>
    <property type="match status" value="1"/>
</dbReference>
<dbReference type="CDD" id="cd00082">
    <property type="entry name" value="HisKA"/>
    <property type="match status" value="1"/>
</dbReference>
<dbReference type="EC" id="2.7.13.3" evidence="3"/>
<evidence type="ECO:0000256" key="3">
    <source>
        <dbReference type="ARBA" id="ARBA00012438"/>
    </source>
</evidence>
<evidence type="ECO:0000259" key="20">
    <source>
        <dbReference type="PROSITE" id="PS50112"/>
    </source>
</evidence>
<dbReference type="PRINTS" id="PR00344">
    <property type="entry name" value="BCTRLSENSOR"/>
</dbReference>
<feature type="domain" description="PAS" evidence="20">
    <location>
        <begin position="230"/>
        <end position="300"/>
    </location>
</feature>
<proteinExistence type="predicted"/>
<keyword evidence="9" id="KW-0418">Kinase</keyword>
<feature type="compositionally biased region" description="Low complexity" evidence="16">
    <location>
        <begin position="1134"/>
        <end position="1145"/>
    </location>
</feature>
<evidence type="ECO:0000256" key="5">
    <source>
        <dbReference type="ARBA" id="ARBA00022553"/>
    </source>
</evidence>
<dbReference type="InterPro" id="IPR036890">
    <property type="entry name" value="HATPase_C_sf"/>
</dbReference>
<dbReference type="InterPro" id="IPR003661">
    <property type="entry name" value="HisK_dim/P_dom"/>
</dbReference>
<dbReference type="CDD" id="cd17546">
    <property type="entry name" value="REC_hyHK_CKI1_RcsC-like"/>
    <property type="match status" value="1"/>
</dbReference>
<gene>
    <name evidence="24" type="ORF">G3R48_02315</name>
</gene>
<dbReference type="InterPro" id="IPR001610">
    <property type="entry name" value="PAC"/>
</dbReference>
<dbReference type="Pfam" id="PF01627">
    <property type="entry name" value="Hpt"/>
    <property type="match status" value="1"/>
</dbReference>
<evidence type="ECO:0000256" key="9">
    <source>
        <dbReference type="ARBA" id="ARBA00022777"/>
    </source>
</evidence>
<reference evidence="24 25" key="1">
    <citation type="submission" date="2020-02" db="EMBL/GenBank/DDBJ databases">
        <title>Shewanella WXL01 sp. nov., a marine bacterium isolated from green algae in Luhuitou Fringing Reef (Northern South China Sea).</title>
        <authorList>
            <person name="Wang X."/>
        </authorList>
    </citation>
    <scope>NUCLEOTIDE SEQUENCE [LARGE SCALE GENOMIC DNA]</scope>
    <source>
        <strain evidence="24 25">MCCC 1A01895</strain>
    </source>
</reference>
<dbReference type="PROSITE" id="PS50109">
    <property type="entry name" value="HIS_KIN"/>
    <property type="match status" value="1"/>
</dbReference>
<dbReference type="NCBIfam" id="TIGR00229">
    <property type="entry name" value="sensory_box"/>
    <property type="match status" value="2"/>
</dbReference>
<dbReference type="InterPro" id="IPR001789">
    <property type="entry name" value="Sig_transdc_resp-reg_receiver"/>
</dbReference>
<evidence type="ECO:0000256" key="6">
    <source>
        <dbReference type="ARBA" id="ARBA00022679"/>
    </source>
</evidence>
<keyword evidence="8" id="KW-0547">Nucleotide-binding</keyword>
<dbReference type="SUPFAM" id="SSF55785">
    <property type="entry name" value="PYP-like sensor domain (PAS domain)"/>
    <property type="match status" value="2"/>
</dbReference>
<evidence type="ECO:0000256" key="4">
    <source>
        <dbReference type="ARBA" id="ARBA00022475"/>
    </source>
</evidence>
<evidence type="ECO:0000259" key="19">
    <source>
        <dbReference type="PROSITE" id="PS50110"/>
    </source>
</evidence>
<dbReference type="PANTHER" id="PTHR45339">
    <property type="entry name" value="HYBRID SIGNAL TRANSDUCTION HISTIDINE KINASE J"/>
    <property type="match status" value="1"/>
</dbReference>
<name>A0ABS5HYM2_9GAMM</name>
<keyword evidence="7 17" id="KW-0812">Transmembrane</keyword>
<dbReference type="InterPro" id="IPR004358">
    <property type="entry name" value="Sig_transdc_His_kin-like_C"/>
</dbReference>
<dbReference type="InterPro" id="IPR035965">
    <property type="entry name" value="PAS-like_dom_sf"/>
</dbReference>
<dbReference type="InterPro" id="IPR003660">
    <property type="entry name" value="HAMP_dom"/>
</dbReference>
<keyword evidence="6" id="KW-0808">Transferase</keyword>
<dbReference type="InterPro" id="IPR005467">
    <property type="entry name" value="His_kinase_dom"/>
</dbReference>
<evidence type="ECO:0000259" key="23">
    <source>
        <dbReference type="PROSITE" id="PS50894"/>
    </source>
</evidence>
<dbReference type="InterPro" id="IPR036641">
    <property type="entry name" value="HPT_dom_sf"/>
</dbReference>
<evidence type="ECO:0000259" key="18">
    <source>
        <dbReference type="PROSITE" id="PS50109"/>
    </source>
</evidence>
<dbReference type="Gene3D" id="1.20.120.160">
    <property type="entry name" value="HPT domain"/>
    <property type="match status" value="1"/>
</dbReference>
<comment type="caution">
    <text evidence="24">The sequence shown here is derived from an EMBL/GenBank/DDBJ whole genome shotgun (WGS) entry which is preliminary data.</text>
</comment>
<evidence type="ECO:0000256" key="17">
    <source>
        <dbReference type="SAM" id="Phobius"/>
    </source>
</evidence>
<dbReference type="SUPFAM" id="SSF47226">
    <property type="entry name" value="Histidine-containing phosphotransfer domain, HPT domain"/>
    <property type="match status" value="1"/>
</dbReference>
<keyword evidence="12" id="KW-0902">Two-component regulatory system</keyword>
<dbReference type="InterPro" id="IPR036097">
    <property type="entry name" value="HisK_dim/P_sf"/>
</dbReference>
<dbReference type="SMART" id="SM00086">
    <property type="entry name" value="PAC"/>
    <property type="match status" value="2"/>
</dbReference>
<keyword evidence="10" id="KW-0067">ATP-binding</keyword>
<dbReference type="Gene3D" id="1.10.287.130">
    <property type="match status" value="1"/>
</dbReference>
<evidence type="ECO:0000259" key="22">
    <source>
        <dbReference type="PROSITE" id="PS50885"/>
    </source>
</evidence>
<evidence type="ECO:0000256" key="15">
    <source>
        <dbReference type="PROSITE-ProRule" id="PRU00169"/>
    </source>
</evidence>
<feature type="domain" description="PAS" evidence="20">
    <location>
        <begin position="358"/>
        <end position="411"/>
    </location>
</feature>
<dbReference type="InterPro" id="IPR000014">
    <property type="entry name" value="PAS"/>
</dbReference>
<dbReference type="CDD" id="cd00130">
    <property type="entry name" value="PAS"/>
    <property type="match status" value="2"/>
</dbReference>
<dbReference type="PROSITE" id="PS50112">
    <property type="entry name" value="PAS"/>
    <property type="match status" value="2"/>
</dbReference>
<accession>A0ABS5HYM2</accession>
<feature type="domain" description="PAC" evidence="21">
    <location>
        <begin position="436"/>
        <end position="486"/>
    </location>
</feature>
<evidence type="ECO:0000256" key="11">
    <source>
        <dbReference type="ARBA" id="ARBA00022989"/>
    </source>
</evidence>
<dbReference type="Pfam" id="PF02518">
    <property type="entry name" value="HATPase_c"/>
    <property type="match status" value="1"/>
</dbReference>
<dbReference type="EMBL" id="JAAIKR010000001">
    <property type="protein sequence ID" value="MBR9726826.1"/>
    <property type="molecule type" value="Genomic_DNA"/>
</dbReference>
<evidence type="ECO:0000256" key="2">
    <source>
        <dbReference type="ARBA" id="ARBA00004651"/>
    </source>
</evidence>
<dbReference type="Pfam" id="PF00072">
    <property type="entry name" value="Response_reg"/>
    <property type="match status" value="1"/>
</dbReference>
<keyword evidence="4" id="KW-1003">Cell membrane</keyword>
<feature type="modified residue" description="Phosphohistidine" evidence="14">
    <location>
        <position position="1245"/>
    </location>
</feature>
<evidence type="ECO:0000313" key="25">
    <source>
        <dbReference type="Proteomes" id="UP000811844"/>
    </source>
</evidence>
<dbReference type="PROSITE" id="PS50894">
    <property type="entry name" value="HPT"/>
    <property type="match status" value="1"/>
</dbReference>
<keyword evidence="13 17" id="KW-0472">Membrane</keyword>
<dbReference type="CDD" id="cd06225">
    <property type="entry name" value="HAMP"/>
    <property type="match status" value="1"/>
</dbReference>
<dbReference type="SMART" id="SM00448">
    <property type="entry name" value="REC"/>
    <property type="match status" value="1"/>
</dbReference>
<dbReference type="Gene3D" id="3.30.450.20">
    <property type="entry name" value="PAS domain"/>
    <property type="match status" value="2"/>
</dbReference>
<evidence type="ECO:0000256" key="12">
    <source>
        <dbReference type="ARBA" id="ARBA00023012"/>
    </source>
</evidence>
<evidence type="ECO:0000313" key="24">
    <source>
        <dbReference type="EMBL" id="MBR9726826.1"/>
    </source>
</evidence>
<feature type="domain" description="Histidine kinase" evidence="18">
    <location>
        <begin position="504"/>
        <end position="725"/>
    </location>
</feature>
<dbReference type="Gene3D" id="3.40.50.2300">
    <property type="match status" value="2"/>
</dbReference>
<dbReference type="SMART" id="SM00304">
    <property type="entry name" value="HAMP"/>
    <property type="match status" value="1"/>
</dbReference>
<feature type="domain" description="Response regulatory" evidence="19">
    <location>
        <begin position="878"/>
        <end position="992"/>
    </location>
</feature>
<evidence type="ECO:0000256" key="10">
    <source>
        <dbReference type="ARBA" id="ARBA00022840"/>
    </source>
</evidence>
<dbReference type="SUPFAM" id="SSF52172">
    <property type="entry name" value="CheY-like"/>
    <property type="match status" value="2"/>
</dbReference>
<keyword evidence="25" id="KW-1185">Reference proteome</keyword>
<evidence type="ECO:0000256" key="1">
    <source>
        <dbReference type="ARBA" id="ARBA00000085"/>
    </source>
</evidence>
<evidence type="ECO:0000256" key="7">
    <source>
        <dbReference type="ARBA" id="ARBA00022692"/>
    </source>
</evidence>
<dbReference type="InterPro" id="IPR003594">
    <property type="entry name" value="HATPase_dom"/>
</dbReference>
<dbReference type="InterPro" id="IPR011006">
    <property type="entry name" value="CheY-like_superfamily"/>
</dbReference>
<feature type="modified residue" description="4-aspartylphosphate" evidence="15">
    <location>
        <position position="927"/>
    </location>
</feature>
<dbReference type="Pfam" id="PF00989">
    <property type="entry name" value="PAS"/>
    <property type="match status" value="2"/>
</dbReference>
<evidence type="ECO:0000256" key="13">
    <source>
        <dbReference type="ARBA" id="ARBA00023136"/>
    </source>
</evidence>
<dbReference type="SMART" id="SM00387">
    <property type="entry name" value="HATPase_c"/>
    <property type="match status" value="1"/>
</dbReference>
<dbReference type="PANTHER" id="PTHR45339:SF1">
    <property type="entry name" value="HYBRID SIGNAL TRANSDUCTION HISTIDINE KINASE J"/>
    <property type="match status" value="1"/>
</dbReference>
<comment type="catalytic activity">
    <reaction evidence="1">
        <text>ATP + protein L-histidine = ADP + protein N-phospho-L-histidine.</text>
        <dbReference type="EC" id="2.7.13.3"/>
    </reaction>
</comment>
<dbReference type="Proteomes" id="UP000811844">
    <property type="component" value="Unassembled WGS sequence"/>
</dbReference>
<feature type="transmembrane region" description="Helical" evidence="17">
    <location>
        <begin position="6"/>
        <end position="30"/>
    </location>
</feature>
<feature type="region of interest" description="Disordered" evidence="16">
    <location>
        <begin position="1068"/>
        <end position="1101"/>
    </location>
</feature>
<dbReference type="InterPro" id="IPR008207">
    <property type="entry name" value="Sig_transdc_His_kin_Hpt_dom"/>
</dbReference>
<dbReference type="CDD" id="cd16922">
    <property type="entry name" value="HATPase_EvgS-ArcB-TorS-like"/>
    <property type="match status" value="1"/>
</dbReference>